<keyword evidence="5" id="KW-1185">Reference proteome</keyword>
<dbReference type="PANTHER" id="PTHR30203">
    <property type="entry name" value="OUTER MEMBRANE CATION EFFLUX PROTEIN"/>
    <property type="match status" value="1"/>
</dbReference>
<dbReference type="Pfam" id="PF02321">
    <property type="entry name" value="OEP"/>
    <property type="match status" value="1"/>
</dbReference>
<sequence>MQSIAIALARGLLVCAATTALASLATAEPQSQLTLKAALDAAEQYSLALKAEESAAEAAKSRADLAGQLPDPTLKLSIDNLPVDGPMQYSAAQDFMTMRSVGMSQTWVKGSKRAAATSAFNRDEDVAKARRLMTLTELRQATASAWFKSHFSAQRVEWMNRLHAEITRQIQAESAQYRADRGTANKVLTLQNALARLEARTIAAQTQLEEDNLELKRWTGQSLPANPADEPDLAKTRFKLDHLAQHIDKHPDIALMNALEQKARAEVVTAEEDKSADVSYSVMYSLRGPAYSNMLSFGVSVPLQIDPENRQDKLVQAREALARKAERQRMEATREHLAQTEQWWAQWQGDLKQLAVFDEKVLPLSKQDVELTMAAYRAGHSSLNDVLDARSRELQAQLDRLQLAQETALQWLKLEYLLPEDTNP</sequence>
<dbReference type="EMBL" id="BSOJ01000006">
    <property type="protein sequence ID" value="GLR25211.1"/>
    <property type="molecule type" value="Genomic_DNA"/>
</dbReference>
<dbReference type="SUPFAM" id="SSF56954">
    <property type="entry name" value="Outer membrane efflux proteins (OEP)"/>
    <property type="match status" value="1"/>
</dbReference>
<comment type="caution">
    <text evidence="4">The sequence shown here is derived from an EMBL/GenBank/DDBJ whole genome shotgun (WGS) entry which is preliminary data.</text>
</comment>
<keyword evidence="2" id="KW-0175">Coiled coil</keyword>
<evidence type="ECO:0000256" key="1">
    <source>
        <dbReference type="ARBA" id="ARBA00007613"/>
    </source>
</evidence>
<dbReference type="InterPro" id="IPR003423">
    <property type="entry name" value="OMP_efflux"/>
</dbReference>
<reference evidence="5" key="1">
    <citation type="journal article" date="2019" name="Int. J. Syst. Evol. Microbiol.">
        <title>The Global Catalogue of Microorganisms (GCM) 10K type strain sequencing project: providing services to taxonomists for standard genome sequencing and annotation.</title>
        <authorList>
            <consortium name="The Broad Institute Genomics Platform"/>
            <consortium name="The Broad Institute Genome Sequencing Center for Infectious Disease"/>
            <person name="Wu L."/>
            <person name="Ma J."/>
        </authorList>
    </citation>
    <scope>NUCLEOTIDE SEQUENCE [LARGE SCALE GENOMIC DNA]</scope>
    <source>
        <strain evidence="5">NBRC 105857</strain>
    </source>
</reference>
<dbReference type="PANTHER" id="PTHR30203:SF24">
    <property type="entry name" value="BLR4935 PROTEIN"/>
    <property type="match status" value="1"/>
</dbReference>
<dbReference type="RefSeq" id="WP_284279545.1">
    <property type="nucleotide sequence ID" value="NZ_BSOJ01000006.1"/>
</dbReference>
<feature type="chain" id="PRO_5047282943" evidence="3">
    <location>
        <begin position="23"/>
        <end position="424"/>
    </location>
</feature>
<dbReference type="Gene3D" id="1.20.1600.10">
    <property type="entry name" value="Outer membrane efflux proteins (OEP)"/>
    <property type="match status" value="1"/>
</dbReference>
<evidence type="ECO:0000313" key="4">
    <source>
        <dbReference type="EMBL" id="GLR25211.1"/>
    </source>
</evidence>
<evidence type="ECO:0000256" key="2">
    <source>
        <dbReference type="SAM" id="Coils"/>
    </source>
</evidence>
<gene>
    <name evidence="4" type="ORF">GCM10007875_02990</name>
</gene>
<feature type="signal peptide" evidence="3">
    <location>
        <begin position="1"/>
        <end position="22"/>
    </location>
</feature>
<dbReference type="Proteomes" id="UP001156664">
    <property type="component" value="Unassembled WGS sequence"/>
</dbReference>
<organism evidence="4 5">
    <name type="scientific">Limnobacter litoralis</name>
    <dbReference type="NCBI Taxonomy" id="481366"/>
    <lineage>
        <taxon>Bacteria</taxon>
        <taxon>Pseudomonadati</taxon>
        <taxon>Pseudomonadota</taxon>
        <taxon>Betaproteobacteria</taxon>
        <taxon>Burkholderiales</taxon>
        <taxon>Burkholderiaceae</taxon>
        <taxon>Limnobacter</taxon>
    </lineage>
</organism>
<evidence type="ECO:0000313" key="5">
    <source>
        <dbReference type="Proteomes" id="UP001156664"/>
    </source>
</evidence>
<accession>A0ABQ5YPQ1</accession>
<feature type="coiled-coil region" evidence="2">
    <location>
        <begin position="315"/>
        <end position="342"/>
    </location>
</feature>
<keyword evidence="3" id="KW-0732">Signal</keyword>
<name>A0ABQ5YPQ1_9BURK</name>
<proteinExistence type="inferred from homology"/>
<comment type="similarity">
    <text evidence="1">Belongs to the outer membrane factor (OMF) (TC 1.B.17) family.</text>
</comment>
<dbReference type="InterPro" id="IPR010131">
    <property type="entry name" value="MdtP/NodT-like"/>
</dbReference>
<protein>
    <submittedName>
        <fullName evidence="4">Transporter</fullName>
    </submittedName>
</protein>
<evidence type="ECO:0000256" key="3">
    <source>
        <dbReference type="SAM" id="SignalP"/>
    </source>
</evidence>